<evidence type="ECO:0000313" key="5">
    <source>
        <dbReference type="EMBL" id="GLJ80836.1"/>
    </source>
</evidence>
<comment type="caution">
    <text evidence="5">The sequence shown here is derived from an EMBL/GenBank/DDBJ whole genome shotgun (WGS) entry which is preliminary data.</text>
</comment>
<dbReference type="PANTHER" id="PTHR43788:SF6">
    <property type="entry name" value="DNA HELICASE B"/>
    <property type="match status" value="1"/>
</dbReference>
<accession>A0A9W6M4A2</accession>
<dbReference type="PANTHER" id="PTHR43788">
    <property type="entry name" value="DNA2/NAM7 HELICASE FAMILY MEMBER"/>
    <property type="match status" value="1"/>
</dbReference>
<dbReference type="Gene3D" id="3.40.50.300">
    <property type="entry name" value="P-loop containing nucleotide triphosphate hydrolases"/>
    <property type="match status" value="1"/>
</dbReference>
<dbReference type="InterPro" id="IPR014862">
    <property type="entry name" value="TrwC"/>
</dbReference>
<keyword evidence="6" id="KW-1185">Reference proteome</keyword>
<evidence type="ECO:0000259" key="4">
    <source>
        <dbReference type="Pfam" id="PF08751"/>
    </source>
</evidence>
<evidence type="ECO:0000256" key="1">
    <source>
        <dbReference type="ARBA" id="ARBA00022741"/>
    </source>
</evidence>
<dbReference type="SUPFAM" id="SSF55464">
    <property type="entry name" value="Origin of replication-binding domain, RBD-like"/>
    <property type="match status" value="1"/>
</dbReference>
<keyword evidence="2" id="KW-0067">ATP-binding</keyword>
<keyword evidence="1" id="KW-0547">Nucleotide-binding</keyword>
<dbReference type="AlphaFoldDB" id="A0A9W6M4A2"/>
<feature type="region of interest" description="Disordered" evidence="3">
    <location>
        <begin position="968"/>
        <end position="1001"/>
    </location>
</feature>
<sequence length="1001" mass="108360">MRGGLERWKRGVGSQGVRQALAYAFQGSCDSHLRSTVGAEALAAYSAAGAAGVVRFTVEGGNITADTLDELRLRRWVDGRDPETDERRGRDLTSPDADLILDGTINAPKSYSIAAMLNADLATEFEALQDRLRDRIITTWQRELNARRGAGGRIRESLSRVEVVELQHRRSRALDPHIHRHLWLNVKVLGEDSKWSNVDSRVAMKMQTVINAEGELAARTDPQWIDALARHGFTLDVGGEIAELAHAVRPLSRRSTQIEANRAVLLASWRSDHPGIEPSPDELRRIDRLAWARARPNKPGDVDEAAWEQLIADELAAIDPGMLRDRDAVSAERMPIDELDRDLLAAQAVVEADARSACCGGRFSLLDVRAGATRAVAASGVVAPREQLQPVIDDVIVRALAQTVDLLEDELDRPAHIKGYMAASTAAAKIELAARFDELAIGGASAGQAEVLTAAYAVLQNGIQLERRQVEAAAAIAGTDRLVSITGPAGAGKTTMLRVAKAALAHRGRRMVVVAPTKKAASVAGREIGTSASSLHALLGDHGFRWGRDLAGAEIWTRLTIGEIDSATGVAYAGPSRYRLVPGDRVVVDEAGMVDLHAANALATIAAESGAGIAMVGDHMQARPVGHSGAMATMTRRATAVVELTAVHRFTDPDYAALTLRMREPASKDAAVAVATELAERGLIHRVVDHVQARDVMVESYFRWASGQRRMALVTSTNEEADAINEAIQQRRVDRGDLTLDRIAVGQDEQRLLEGDVVQTRRNDRATGVENRAVWTVHRITPAGLELRSVNDAIVTHVVSHEYAAEHVHLAYASTVHGIQGETTDASIVGPGVDASGLYVGMTRGHAHNEAIAIARTDAVAKEQIAESLMRGIPEVSIDDSVRAARSELGRAARPPADVVTEELAELNDWMRRTRGKLLELDRDISAADAETHGRPSLMRDGSLLVDKRVALNAEYGRASDRYENLSRQYRAPAPRTGRRNAADEAAPLVHPEATGHLRMR</sequence>
<evidence type="ECO:0000313" key="6">
    <source>
        <dbReference type="Proteomes" id="UP001142317"/>
    </source>
</evidence>
<evidence type="ECO:0000256" key="2">
    <source>
        <dbReference type="ARBA" id="ARBA00022840"/>
    </source>
</evidence>
<proteinExistence type="predicted"/>
<organism evidence="5 6">
    <name type="scientific">Microbacterium imperiale</name>
    <dbReference type="NCBI Taxonomy" id="33884"/>
    <lineage>
        <taxon>Bacteria</taxon>
        <taxon>Bacillati</taxon>
        <taxon>Actinomycetota</taxon>
        <taxon>Actinomycetes</taxon>
        <taxon>Micrococcales</taxon>
        <taxon>Microbacteriaceae</taxon>
        <taxon>Microbacterium</taxon>
    </lineage>
</organism>
<dbReference type="Pfam" id="PF08751">
    <property type="entry name" value="TrwC"/>
    <property type="match status" value="1"/>
</dbReference>
<reference evidence="5" key="1">
    <citation type="journal article" date="2014" name="Int. J. Syst. Evol. Microbiol.">
        <title>Complete genome sequence of Corynebacterium casei LMG S-19264T (=DSM 44701T), isolated from a smear-ripened cheese.</title>
        <authorList>
            <consortium name="US DOE Joint Genome Institute (JGI-PGF)"/>
            <person name="Walter F."/>
            <person name="Albersmeier A."/>
            <person name="Kalinowski J."/>
            <person name="Ruckert C."/>
        </authorList>
    </citation>
    <scope>NUCLEOTIDE SEQUENCE</scope>
    <source>
        <strain evidence="5">VKM Ac-1447</strain>
    </source>
</reference>
<dbReference type="InterPro" id="IPR027417">
    <property type="entry name" value="P-loop_NTPase"/>
</dbReference>
<dbReference type="InterPro" id="IPR050534">
    <property type="entry name" value="Coronavir_polyprotein_1ab"/>
</dbReference>
<evidence type="ECO:0000256" key="3">
    <source>
        <dbReference type="SAM" id="MobiDB-lite"/>
    </source>
</evidence>
<feature type="domain" description="TrwC relaxase" evidence="4">
    <location>
        <begin position="63"/>
        <end position="316"/>
    </location>
</feature>
<dbReference type="RefSeq" id="WP_210007022.1">
    <property type="nucleotide sequence ID" value="NZ_BSEO01000014.1"/>
</dbReference>
<dbReference type="Proteomes" id="UP001142317">
    <property type="component" value="Unassembled WGS sequence"/>
</dbReference>
<reference evidence="5" key="2">
    <citation type="submission" date="2023-01" db="EMBL/GenBank/DDBJ databases">
        <authorList>
            <person name="Sun Q."/>
            <person name="Evtushenko L."/>
        </authorList>
    </citation>
    <scope>NUCLEOTIDE SEQUENCE</scope>
    <source>
        <strain evidence="5">VKM Ac-1447</strain>
    </source>
</reference>
<dbReference type="SUPFAM" id="SSF52540">
    <property type="entry name" value="P-loop containing nucleoside triphosphate hydrolases"/>
    <property type="match status" value="1"/>
</dbReference>
<dbReference type="GO" id="GO:0005524">
    <property type="term" value="F:ATP binding"/>
    <property type="evidence" value="ECO:0007669"/>
    <property type="project" value="UniProtKB-KW"/>
</dbReference>
<dbReference type="GO" id="GO:0003678">
    <property type="term" value="F:DNA helicase activity"/>
    <property type="evidence" value="ECO:0007669"/>
    <property type="project" value="UniProtKB-ARBA"/>
</dbReference>
<gene>
    <name evidence="5" type="ORF">GCM10017586_25190</name>
</gene>
<protein>
    <submittedName>
        <fullName evidence="5">TraA/ATP-dependent exoDNAse/relaxase</fullName>
    </submittedName>
</protein>
<name>A0A9W6M4A2_9MICO</name>
<dbReference type="EMBL" id="BSEO01000014">
    <property type="protein sequence ID" value="GLJ80836.1"/>
    <property type="molecule type" value="Genomic_DNA"/>
</dbReference>
<dbReference type="Pfam" id="PF13604">
    <property type="entry name" value="AAA_30"/>
    <property type="match status" value="1"/>
</dbReference>